<dbReference type="PANTHER" id="PTHR36456:SF1">
    <property type="entry name" value="UPF0232 PROTEIN SCO3875"/>
    <property type="match status" value="1"/>
</dbReference>
<dbReference type="Proteomes" id="UP000002384">
    <property type="component" value="Chromosome"/>
</dbReference>
<dbReference type="Pfam" id="PF05258">
    <property type="entry name" value="DciA"/>
    <property type="match status" value="1"/>
</dbReference>
<dbReference type="RefSeq" id="WP_012598996.1">
    <property type="nucleotide sequence ID" value="NC_011729.1"/>
</dbReference>
<gene>
    <name evidence="1" type="ordered locus">PCC7424_1613</name>
</gene>
<protein>
    <recommendedName>
        <fullName evidence="3">RNA-binding protein containing Zn ribbon</fullName>
    </recommendedName>
</protein>
<evidence type="ECO:0000313" key="2">
    <source>
        <dbReference type="Proteomes" id="UP000002384"/>
    </source>
</evidence>
<dbReference type="HOGENOM" id="CLU_127714_0_0_3"/>
<evidence type="ECO:0000313" key="1">
    <source>
        <dbReference type="EMBL" id="ACK70052.1"/>
    </source>
</evidence>
<dbReference type="eggNOG" id="COG5512">
    <property type="taxonomic scope" value="Bacteria"/>
</dbReference>
<proteinExistence type="predicted"/>
<organism evidence="1 2">
    <name type="scientific">Gloeothece citriformis (strain PCC 7424)</name>
    <name type="common">Cyanothece sp. (strain PCC 7424)</name>
    <dbReference type="NCBI Taxonomy" id="65393"/>
    <lineage>
        <taxon>Bacteria</taxon>
        <taxon>Bacillati</taxon>
        <taxon>Cyanobacteriota</taxon>
        <taxon>Cyanophyceae</taxon>
        <taxon>Oscillatoriophycideae</taxon>
        <taxon>Chroococcales</taxon>
        <taxon>Aphanothecaceae</taxon>
        <taxon>Gloeothece</taxon>
        <taxon>Gloeothece citriformis</taxon>
    </lineage>
</organism>
<sequence length="190" mass="21556">MSLESVSKIINFVEGQPGWEKVRLYRQVLQGWKSVVSPQVASNTRPLSINRQVLWVATSSSVWAQNLSLQRFSLLKKLNPLLPEPLKDIRFSPAGWNNSLQTDDKDSPAQANLEEQHPSFVGSDETVISLNNLRASNKDDLSLTFQRWAQNRQHRLQCLPLCPRCHCPTPAGELERWSICSCCATQQWST</sequence>
<keyword evidence="2" id="KW-1185">Reference proteome</keyword>
<evidence type="ECO:0008006" key="3">
    <source>
        <dbReference type="Google" id="ProtNLM"/>
    </source>
</evidence>
<dbReference type="KEGG" id="cyc:PCC7424_1613"/>
<dbReference type="AlphaFoldDB" id="B7K9T4"/>
<reference evidence="2" key="1">
    <citation type="journal article" date="2011" name="MBio">
        <title>Novel metabolic attributes of the genus Cyanothece, comprising a group of unicellular nitrogen-fixing Cyanobacteria.</title>
        <authorList>
            <person name="Bandyopadhyay A."/>
            <person name="Elvitigala T."/>
            <person name="Welsh E."/>
            <person name="Stockel J."/>
            <person name="Liberton M."/>
            <person name="Min H."/>
            <person name="Sherman L.A."/>
            <person name="Pakrasi H.B."/>
        </authorList>
    </citation>
    <scope>NUCLEOTIDE SEQUENCE [LARGE SCALE GENOMIC DNA]</scope>
    <source>
        <strain evidence="2">PCC 7424</strain>
    </source>
</reference>
<dbReference type="EMBL" id="CP001291">
    <property type="protein sequence ID" value="ACK70052.1"/>
    <property type="molecule type" value="Genomic_DNA"/>
</dbReference>
<accession>B7K9T4</accession>
<dbReference type="PANTHER" id="PTHR36456">
    <property type="entry name" value="UPF0232 PROTEIN SCO3875"/>
    <property type="match status" value="1"/>
</dbReference>
<name>B7K9T4_GLOC7</name>
<dbReference type="InterPro" id="IPR007922">
    <property type="entry name" value="DciA-like"/>
</dbReference>
<dbReference type="OrthoDB" id="511752at2"/>
<dbReference type="STRING" id="65393.PCC7424_1613"/>